<feature type="region of interest" description="Disordered" evidence="1">
    <location>
        <begin position="1"/>
        <end position="34"/>
    </location>
</feature>
<dbReference type="InterPro" id="IPR004919">
    <property type="entry name" value="GmrSD_N"/>
</dbReference>
<evidence type="ECO:0000259" key="2">
    <source>
        <dbReference type="Pfam" id="PF03235"/>
    </source>
</evidence>
<feature type="domain" description="GmrSD restriction endonucleases N-terminal" evidence="2">
    <location>
        <begin position="49"/>
        <end position="208"/>
    </location>
</feature>
<dbReference type="Pfam" id="PF03235">
    <property type="entry name" value="GmrSD_N"/>
    <property type="match status" value="1"/>
</dbReference>
<protein>
    <submittedName>
        <fullName evidence="3">DUF262 domain-containing protein</fullName>
    </submittedName>
</protein>
<evidence type="ECO:0000313" key="3">
    <source>
        <dbReference type="EMBL" id="TWS25274.1"/>
    </source>
</evidence>
<dbReference type="OrthoDB" id="9787127at2"/>
<reference evidence="3 4" key="2">
    <citation type="submission" date="2019-08" db="EMBL/GenBank/DDBJ databases">
        <title>Tsukamurella conjunctivitidis sp. nov., Tsukamurella assacharolytica sp. nov. and Tsukamurella sputae sp. nov. isolated from patients with conjunctivitis, bacteraemia (lymphoma) and respiratory infection (sputum) in Hong Kong.</title>
        <authorList>
            <person name="Fok K.M.N."/>
            <person name="Fong J.Y.H."/>
        </authorList>
    </citation>
    <scope>NUCLEOTIDE SEQUENCE [LARGE SCALE GENOMIC DNA]</scope>
    <source>
        <strain evidence="3 4">HKU70</strain>
    </source>
</reference>
<gene>
    <name evidence="3" type="ORF">FK268_08725</name>
</gene>
<dbReference type="EMBL" id="VIGV01000002">
    <property type="protein sequence ID" value="TWS25274.1"/>
    <property type="molecule type" value="Genomic_DNA"/>
</dbReference>
<dbReference type="AlphaFoldDB" id="A0A5C5RRF2"/>
<sequence>MPEPKDSNAEIEDYESVQLVPDQGEDEGDLADQPSKFRASVSGKDWTVETLVSQMRKGRIDLSPSFQRRNAWLSNRKSKLLESIMLQFPIPQIVLAEKQERPGHYLVLDGKQRLLALRQFFVDDSMPQDTEFDRLTLSGLEVLTDLNGLSLEDLERRHPNHSASIENHSIRTVVLSGWNSERLLLSLFLRLNTGSVALSPQELRQALIHGEFTKWLDVTSGDSPALQSLLNNNHPDRRMVDAELLLRHLAFSHSPFSYSGNLKKFLDETSEHFNKNWTSLSTPLNQSSDEYFRAIMFGLEEVNQDFAFARKWSKKPRNQPDGFERALNRAVLDFQAYSFTFKEVRSASAGTMDAIMERFQSECINNETFSRSISTTTKTTDAFKTRHETWRNIILDATGVDYPLPGPLQGP</sequence>
<reference evidence="3 4" key="1">
    <citation type="submission" date="2019-06" db="EMBL/GenBank/DDBJ databases">
        <authorList>
            <person name="Teng J.L.L."/>
            <person name="Lee H.H."/>
            <person name="Lau S.K.P."/>
            <person name="Woo P.C.Y."/>
        </authorList>
    </citation>
    <scope>NUCLEOTIDE SEQUENCE [LARGE SCALE GENOMIC DNA]</scope>
    <source>
        <strain evidence="3 4">HKU70</strain>
    </source>
</reference>
<proteinExistence type="predicted"/>
<organism evidence="3 4">
    <name type="scientific">Tsukamurella sputi</name>
    <dbReference type="NCBI Taxonomy" id="2591848"/>
    <lineage>
        <taxon>Bacteria</taxon>
        <taxon>Bacillati</taxon>
        <taxon>Actinomycetota</taxon>
        <taxon>Actinomycetes</taxon>
        <taxon>Mycobacteriales</taxon>
        <taxon>Tsukamurellaceae</taxon>
        <taxon>Tsukamurella</taxon>
    </lineage>
</organism>
<evidence type="ECO:0000313" key="4">
    <source>
        <dbReference type="Proteomes" id="UP000319792"/>
    </source>
</evidence>
<name>A0A5C5RRF2_9ACTN</name>
<keyword evidence="4" id="KW-1185">Reference proteome</keyword>
<dbReference type="PANTHER" id="PTHR39639:SF1">
    <property type="entry name" value="DUF262 DOMAIN-CONTAINING PROTEIN"/>
    <property type="match status" value="1"/>
</dbReference>
<dbReference type="RefSeq" id="WP_146433123.1">
    <property type="nucleotide sequence ID" value="NZ_VIGV01000002.1"/>
</dbReference>
<comment type="caution">
    <text evidence="3">The sequence shown here is derived from an EMBL/GenBank/DDBJ whole genome shotgun (WGS) entry which is preliminary data.</text>
</comment>
<accession>A0A5C5RRF2</accession>
<dbReference type="Proteomes" id="UP000319792">
    <property type="component" value="Unassembled WGS sequence"/>
</dbReference>
<evidence type="ECO:0000256" key="1">
    <source>
        <dbReference type="SAM" id="MobiDB-lite"/>
    </source>
</evidence>
<dbReference type="PANTHER" id="PTHR39639">
    <property type="entry name" value="CHROMOSOME 16, WHOLE GENOME SHOTGUN SEQUENCE"/>
    <property type="match status" value="1"/>
</dbReference>